<evidence type="ECO:0008006" key="4">
    <source>
        <dbReference type="Google" id="ProtNLM"/>
    </source>
</evidence>
<gene>
    <name evidence="2" type="ORF">CSW64_05290</name>
</gene>
<accession>A0A2D2AV49</accession>
<organism evidence="2 3">
    <name type="scientific">Caulobacter mirabilis</name>
    <dbReference type="NCBI Taxonomy" id="69666"/>
    <lineage>
        <taxon>Bacteria</taxon>
        <taxon>Pseudomonadati</taxon>
        <taxon>Pseudomonadota</taxon>
        <taxon>Alphaproteobacteria</taxon>
        <taxon>Caulobacterales</taxon>
        <taxon>Caulobacteraceae</taxon>
        <taxon>Caulobacter</taxon>
    </lineage>
</organism>
<dbReference type="AlphaFoldDB" id="A0A2D2AV49"/>
<feature type="transmembrane region" description="Helical" evidence="1">
    <location>
        <begin position="43"/>
        <end position="61"/>
    </location>
</feature>
<feature type="transmembrane region" description="Helical" evidence="1">
    <location>
        <begin position="12"/>
        <end position="37"/>
    </location>
</feature>
<feature type="transmembrane region" description="Helical" evidence="1">
    <location>
        <begin position="70"/>
        <end position="91"/>
    </location>
</feature>
<reference evidence="2 3" key="1">
    <citation type="submission" date="2017-10" db="EMBL/GenBank/DDBJ databases">
        <title>Genome sequence of Caulobacter mirabilis FWC38.</title>
        <authorList>
            <person name="Fiebig A."/>
            <person name="Crosson S."/>
        </authorList>
    </citation>
    <scope>NUCLEOTIDE SEQUENCE [LARGE SCALE GENOMIC DNA]</scope>
    <source>
        <strain evidence="2 3">FWC 38</strain>
    </source>
</reference>
<name>A0A2D2AV49_9CAUL</name>
<dbReference type="KEGG" id="cmb:CSW64_05290"/>
<keyword evidence="1" id="KW-0812">Transmembrane</keyword>
<protein>
    <recommendedName>
        <fullName evidence="4">Integral membrane protein</fullName>
    </recommendedName>
</protein>
<sequence>MTDLSSFLRRILAVDAVTCTAAGALMAFGAGVLAPITGLPQPLLLWAGVILFPVAALMAVLSRRATAPTALVWLVILGNAGWVAASIAVLFLTQPTALGTAFVVAQAAAVAVLTVLEWRAATTRPSFAAA</sequence>
<proteinExistence type="predicted"/>
<dbReference type="EMBL" id="CP024201">
    <property type="protein sequence ID" value="ATQ41868.1"/>
    <property type="molecule type" value="Genomic_DNA"/>
</dbReference>
<dbReference type="Proteomes" id="UP000228945">
    <property type="component" value="Chromosome"/>
</dbReference>
<feature type="transmembrane region" description="Helical" evidence="1">
    <location>
        <begin position="97"/>
        <end position="116"/>
    </location>
</feature>
<evidence type="ECO:0000256" key="1">
    <source>
        <dbReference type="SAM" id="Phobius"/>
    </source>
</evidence>
<dbReference type="RefSeq" id="WP_099621125.1">
    <property type="nucleotide sequence ID" value="NZ_CP024201.1"/>
</dbReference>
<keyword evidence="3" id="KW-1185">Reference proteome</keyword>
<evidence type="ECO:0000313" key="2">
    <source>
        <dbReference type="EMBL" id="ATQ41868.1"/>
    </source>
</evidence>
<keyword evidence="1" id="KW-1133">Transmembrane helix</keyword>
<dbReference type="OrthoDB" id="7570420at2"/>
<keyword evidence="1" id="KW-0472">Membrane</keyword>
<evidence type="ECO:0000313" key="3">
    <source>
        <dbReference type="Proteomes" id="UP000228945"/>
    </source>
</evidence>